<sequence>MKREFDINIYSRDIFLIIQFIIYIIIFIVSYICFLYVTGGKLIAVIFTFSFLLLGYFKFPRLYGKAIIKITSEKRNYKIEYMQPYRFGKMKPILEFHLRDVDSYKYESGYAFDFFKIKFKSGKVLKLNQWSFDKDDDFKKFINSFKSDIKSYNQLKGTTEPIERQKSLLENRTYLIVMAIMFSLIIIGIIVGLILKGTSNKGGLIMVGVILGPMIWSISQIINGLRQK</sequence>
<feature type="transmembrane region" description="Helical" evidence="1">
    <location>
        <begin position="174"/>
        <end position="195"/>
    </location>
</feature>
<gene>
    <name evidence="2" type="ORF">NMU02_12485</name>
</gene>
<name>A0ABT1MLG0_9BACT</name>
<reference evidence="2 3" key="1">
    <citation type="submission" date="2022-07" db="EMBL/GenBank/DDBJ databases">
        <title>Fecal culturing of patients with breast cancer.</title>
        <authorList>
            <person name="Teng N.M.Y."/>
            <person name="Kiu R."/>
            <person name="Evans R."/>
            <person name="Baker D.J."/>
            <person name="Zenner C."/>
            <person name="Robinson S.D."/>
            <person name="Hall L.J."/>
        </authorList>
    </citation>
    <scope>NUCLEOTIDE SEQUENCE [LARGE SCALE GENOMIC DNA]</scope>
    <source>
        <strain evidence="2 3">LH1063</strain>
    </source>
</reference>
<proteinExistence type="predicted"/>
<organism evidence="2 3">
    <name type="scientific">Coprobacter tertius</name>
    <dbReference type="NCBI Taxonomy" id="2944915"/>
    <lineage>
        <taxon>Bacteria</taxon>
        <taxon>Pseudomonadati</taxon>
        <taxon>Bacteroidota</taxon>
        <taxon>Bacteroidia</taxon>
        <taxon>Bacteroidales</taxon>
        <taxon>Barnesiellaceae</taxon>
        <taxon>Coprobacter</taxon>
    </lineage>
</organism>
<evidence type="ECO:0000313" key="3">
    <source>
        <dbReference type="Proteomes" id="UP001205603"/>
    </source>
</evidence>
<feature type="transmembrane region" description="Helical" evidence="1">
    <location>
        <begin position="201"/>
        <end position="222"/>
    </location>
</feature>
<keyword evidence="3" id="KW-1185">Reference proteome</keyword>
<evidence type="ECO:0008006" key="4">
    <source>
        <dbReference type="Google" id="ProtNLM"/>
    </source>
</evidence>
<comment type="caution">
    <text evidence="2">The sequence shown here is derived from an EMBL/GenBank/DDBJ whole genome shotgun (WGS) entry which is preliminary data.</text>
</comment>
<feature type="transmembrane region" description="Helical" evidence="1">
    <location>
        <begin position="14"/>
        <end position="37"/>
    </location>
</feature>
<dbReference type="Proteomes" id="UP001205603">
    <property type="component" value="Unassembled WGS sequence"/>
</dbReference>
<dbReference type="EMBL" id="JANDHW010000016">
    <property type="protein sequence ID" value="MCP9612909.1"/>
    <property type="molecule type" value="Genomic_DNA"/>
</dbReference>
<dbReference type="RefSeq" id="WP_255028289.1">
    <property type="nucleotide sequence ID" value="NZ_JANDHW010000016.1"/>
</dbReference>
<keyword evidence="1" id="KW-1133">Transmembrane helix</keyword>
<evidence type="ECO:0000256" key="1">
    <source>
        <dbReference type="SAM" id="Phobius"/>
    </source>
</evidence>
<protein>
    <recommendedName>
        <fullName evidence="4">YcxB-like protein domain-containing protein</fullName>
    </recommendedName>
</protein>
<keyword evidence="1" id="KW-0472">Membrane</keyword>
<keyword evidence="1" id="KW-0812">Transmembrane</keyword>
<accession>A0ABT1MLG0</accession>
<evidence type="ECO:0000313" key="2">
    <source>
        <dbReference type="EMBL" id="MCP9612909.1"/>
    </source>
</evidence>
<feature type="transmembrane region" description="Helical" evidence="1">
    <location>
        <begin position="43"/>
        <end position="59"/>
    </location>
</feature>